<reference evidence="2 3" key="1">
    <citation type="submission" date="2019-03" db="EMBL/GenBank/DDBJ databases">
        <title>Genomic Encyclopedia of Archaeal and Bacterial Type Strains, Phase II (KMG-II): from individual species to whole genera.</title>
        <authorList>
            <person name="Goeker M."/>
        </authorList>
    </citation>
    <scope>NUCLEOTIDE SEQUENCE [LARGE SCALE GENOMIC DNA]</scope>
    <source>
        <strain evidence="2 3">DSM 28135</strain>
    </source>
</reference>
<dbReference type="AlphaFoldDB" id="A0A4V3F8B8"/>
<dbReference type="EMBL" id="SOBW01000008">
    <property type="protein sequence ID" value="TDU39776.1"/>
    <property type="molecule type" value="Genomic_DNA"/>
</dbReference>
<keyword evidence="1" id="KW-0732">Signal</keyword>
<gene>
    <name evidence="2" type="ORF">BXY82_1807</name>
</gene>
<accession>A0A4V3F8B8</accession>
<evidence type="ECO:0000256" key="1">
    <source>
        <dbReference type="SAM" id="SignalP"/>
    </source>
</evidence>
<dbReference type="Proteomes" id="UP000294689">
    <property type="component" value="Unassembled WGS sequence"/>
</dbReference>
<dbReference type="OrthoDB" id="1453516at2"/>
<evidence type="ECO:0000313" key="2">
    <source>
        <dbReference type="EMBL" id="TDU39776.1"/>
    </source>
</evidence>
<feature type="signal peptide" evidence="1">
    <location>
        <begin position="1"/>
        <end position="18"/>
    </location>
</feature>
<dbReference type="RefSeq" id="WP_133757832.1">
    <property type="nucleotide sequence ID" value="NZ_SOBW01000008.1"/>
</dbReference>
<protein>
    <submittedName>
        <fullName evidence="2">Uncharacterized protein</fullName>
    </submittedName>
</protein>
<feature type="chain" id="PRO_5020945375" evidence="1">
    <location>
        <begin position="19"/>
        <end position="141"/>
    </location>
</feature>
<sequence>MKKTIIYSALLITLATNAQDLTCADFKEGHFYVPADKETLLSYKIHRNGTQQIETVEDPDQLLGADFNKTAYQIIEWIDDCSYRLTSDASKMELSDYQKYINDANGLLVELIKIEGNCFYFKSTLNDQDIKQVINGKLCKE</sequence>
<comment type="caution">
    <text evidence="2">The sequence shown here is derived from an EMBL/GenBank/DDBJ whole genome shotgun (WGS) entry which is preliminary data.</text>
</comment>
<name>A0A4V3F8B8_9FLAO</name>
<keyword evidence="3" id="KW-1185">Reference proteome</keyword>
<proteinExistence type="predicted"/>
<evidence type="ECO:0000313" key="3">
    <source>
        <dbReference type="Proteomes" id="UP000294689"/>
    </source>
</evidence>
<organism evidence="2 3">
    <name type="scientific">Gelidibacter sediminis</name>
    <dbReference type="NCBI Taxonomy" id="1608710"/>
    <lineage>
        <taxon>Bacteria</taxon>
        <taxon>Pseudomonadati</taxon>
        <taxon>Bacteroidota</taxon>
        <taxon>Flavobacteriia</taxon>
        <taxon>Flavobacteriales</taxon>
        <taxon>Flavobacteriaceae</taxon>
        <taxon>Gelidibacter</taxon>
    </lineage>
</organism>